<dbReference type="Gene3D" id="1.10.10.2840">
    <property type="entry name" value="PucR C-terminal helix-turn-helix domain"/>
    <property type="match status" value="1"/>
</dbReference>
<dbReference type="Proteomes" id="UP000824169">
    <property type="component" value="Unassembled WGS sequence"/>
</dbReference>
<dbReference type="InterPro" id="IPR025736">
    <property type="entry name" value="PucR_C-HTH_dom"/>
</dbReference>
<evidence type="ECO:0000313" key="2">
    <source>
        <dbReference type="EMBL" id="HIV25355.1"/>
    </source>
</evidence>
<evidence type="ECO:0000259" key="1">
    <source>
        <dbReference type="Pfam" id="PF13556"/>
    </source>
</evidence>
<dbReference type="InterPro" id="IPR042070">
    <property type="entry name" value="PucR_C-HTH_sf"/>
</dbReference>
<dbReference type="InterPro" id="IPR051448">
    <property type="entry name" value="CdaR-like_regulators"/>
</dbReference>
<gene>
    <name evidence="2" type="ORF">IAB71_06150</name>
</gene>
<dbReference type="PANTHER" id="PTHR33744">
    <property type="entry name" value="CARBOHYDRATE DIACID REGULATOR"/>
    <property type="match status" value="1"/>
</dbReference>
<accession>A0A9D1P3P6</accession>
<feature type="domain" description="PucR C-terminal helix-turn-helix" evidence="1">
    <location>
        <begin position="446"/>
        <end position="500"/>
    </location>
</feature>
<comment type="caution">
    <text evidence="2">The sequence shown here is derived from an EMBL/GenBank/DDBJ whole genome shotgun (WGS) entry which is preliminary data.</text>
</comment>
<reference evidence="2" key="2">
    <citation type="journal article" date="2021" name="PeerJ">
        <title>Extensive microbial diversity within the chicken gut microbiome revealed by metagenomics and culture.</title>
        <authorList>
            <person name="Gilroy R."/>
            <person name="Ravi A."/>
            <person name="Getino M."/>
            <person name="Pursley I."/>
            <person name="Horton D.L."/>
            <person name="Alikhan N.F."/>
            <person name="Baker D."/>
            <person name="Gharbi K."/>
            <person name="Hall N."/>
            <person name="Watson M."/>
            <person name="Adriaenssens E.M."/>
            <person name="Foster-Nyarko E."/>
            <person name="Jarju S."/>
            <person name="Secka A."/>
            <person name="Antonio M."/>
            <person name="Oren A."/>
            <person name="Chaudhuri R.R."/>
            <person name="La Ragione R."/>
            <person name="Hildebrand F."/>
            <person name="Pallen M.J."/>
        </authorList>
    </citation>
    <scope>NUCLEOTIDE SEQUENCE</scope>
    <source>
        <strain evidence="2">CHK188-20938</strain>
    </source>
</reference>
<reference evidence="2" key="1">
    <citation type="submission" date="2020-10" db="EMBL/GenBank/DDBJ databases">
        <authorList>
            <person name="Gilroy R."/>
        </authorList>
    </citation>
    <scope>NUCLEOTIDE SEQUENCE</scope>
    <source>
        <strain evidence="2">CHK188-20938</strain>
    </source>
</reference>
<protein>
    <submittedName>
        <fullName evidence="2">Helix-turn-helix domain-containing protein</fullName>
    </submittedName>
</protein>
<sequence length="511" mass="59420">MNGSGIFAFYWIRRYFPEARCTSARIPDTGRPVLWEEEEQNSGHLVVLEERELKAVSRHWENTIFLCACREQVKIGHQNTAILLNEKASLPRVMNAALAIWDRYEKWIAELEDAVNHLYSYLAVIRSCDCLLEDPLALMDVQFRYVGYSKHLAARNGYEKKYVDAEMRLPLEDINYLTAMPDFRKLESIQDTFQYICIENILHKNIYHNGMYVGRLALPASGDPVKDAYYRHILTVVAGYTERLYQKLGTFRLQKQSDNHWKQILTRLLAGEAVDQGVLRRSLENLQYGSRDRYYLLQFRSRAADNENKLNESLASHMESLWPGITCLVCPGKITALLNLTRYGEMTRKTFTQELAYFLRESLLSAGFSRCFCNLGSLPAAALQTDIALDTGSLMDSTWWYYKFDDYAYRHLLRCGSGTFLPEQICSPVILILREYDGQHHTQLEQTLYIYLECQYNALAASRELCIARSSFLKRMERIQALTGLKLEDREQRVYLELSYELFRLEKNDGQ</sequence>
<name>A0A9D1P3P6_9FIRM</name>
<dbReference type="EMBL" id="DVOO01000016">
    <property type="protein sequence ID" value="HIV25355.1"/>
    <property type="molecule type" value="Genomic_DNA"/>
</dbReference>
<proteinExistence type="predicted"/>
<dbReference type="AlphaFoldDB" id="A0A9D1P3P6"/>
<evidence type="ECO:0000313" key="3">
    <source>
        <dbReference type="Proteomes" id="UP000824169"/>
    </source>
</evidence>
<organism evidence="2 3">
    <name type="scientific">Candidatus Scatomonas pullistercoris</name>
    <dbReference type="NCBI Taxonomy" id="2840920"/>
    <lineage>
        <taxon>Bacteria</taxon>
        <taxon>Bacillati</taxon>
        <taxon>Bacillota</taxon>
        <taxon>Clostridia</taxon>
        <taxon>Lachnospirales</taxon>
        <taxon>Lachnospiraceae</taxon>
        <taxon>Lachnospiraceae incertae sedis</taxon>
        <taxon>Candidatus Scatomonas</taxon>
    </lineage>
</organism>
<dbReference type="Pfam" id="PF13556">
    <property type="entry name" value="HTH_30"/>
    <property type="match status" value="1"/>
</dbReference>